<keyword evidence="3 6" id="KW-0479">Metal-binding</keyword>
<dbReference type="HAMAP" id="MF_00265">
    <property type="entry name" value="VapC_Nob1"/>
    <property type="match status" value="1"/>
</dbReference>
<evidence type="ECO:0000256" key="1">
    <source>
        <dbReference type="ARBA" id="ARBA00022649"/>
    </source>
</evidence>
<dbReference type="RefSeq" id="WP_200236284.1">
    <property type="nucleotide sequence ID" value="NZ_NRRV01000018.1"/>
</dbReference>
<proteinExistence type="inferred from homology"/>
<accession>A0ABS1CG72</accession>
<sequence>MRVVLDASAAVCLVMRLPEAVELAARLEPATHVLAPGLFHAEVANALWKYVRADQLRCDAALERLGEAADLVDDFIPDAEMAAEALAAAHQYGHPVYDLLYAITARRHGCALLTLDERLAKLLSRMEISRLTS</sequence>
<dbReference type="InterPro" id="IPR029060">
    <property type="entry name" value="PIN-like_dom_sf"/>
</dbReference>
<reference evidence="8 9" key="1">
    <citation type="journal article" date="2020" name="Microorganisms">
        <title>Osmotic Adaptation and Compatible Solute Biosynthesis of Phototrophic Bacteria as Revealed from Genome Analyses.</title>
        <authorList>
            <person name="Imhoff J.F."/>
            <person name="Rahn T."/>
            <person name="Kunzel S."/>
            <person name="Keller A."/>
            <person name="Neulinger S.C."/>
        </authorList>
    </citation>
    <scope>NUCLEOTIDE SEQUENCE [LARGE SCALE GENOMIC DNA]</scope>
    <source>
        <strain evidence="8 9">DSM 6210</strain>
    </source>
</reference>
<keyword evidence="1 6" id="KW-1277">Toxin-antitoxin system</keyword>
<keyword evidence="6" id="KW-0800">Toxin</keyword>
<gene>
    <name evidence="6" type="primary">vapC</name>
    <name evidence="8" type="ORF">CKO31_09215</name>
</gene>
<evidence type="ECO:0000256" key="5">
    <source>
        <dbReference type="ARBA" id="ARBA00022842"/>
    </source>
</evidence>
<dbReference type="Gene3D" id="3.40.50.1010">
    <property type="entry name" value="5'-nuclease"/>
    <property type="match status" value="1"/>
</dbReference>
<dbReference type="EC" id="3.1.-.-" evidence="6"/>
<keyword evidence="2 6" id="KW-0540">Nuclease</keyword>
<dbReference type="SUPFAM" id="SSF88723">
    <property type="entry name" value="PIN domain-like"/>
    <property type="match status" value="1"/>
</dbReference>
<evidence type="ECO:0000256" key="4">
    <source>
        <dbReference type="ARBA" id="ARBA00022801"/>
    </source>
</evidence>
<feature type="binding site" evidence="6">
    <location>
        <position position="98"/>
    </location>
    <ligand>
        <name>Mg(2+)</name>
        <dbReference type="ChEBI" id="CHEBI:18420"/>
    </ligand>
</feature>
<comment type="caution">
    <text evidence="8">The sequence shown here is derived from an EMBL/GenBank/DDBJ whole genome shotgun (WGS) entry which is preliminary data.</text>
</comment>
<evidence type="ECO:0000256" key="6">
    <source>
        <dbReference type="HAMAP-Rule" id="MF_00265"/>
    </source>
</evidence>
<organism evidence="8 9">
    <name type="scientific">Thiohalocapsa halophila</name>
    <dbReference type="NCBI Taxonomy" id="69359"/>
    <lineage>
        <taxon>Bacteria</taxon>
        <taxon>Pseudomonadati</taxon>
        <taxon>Pseudomonadota</taxon>
        <taxon>Gammaproteobacteria</taxon>
        <taxon>Chromatiales</taxon>
        <taxon>Chromatiaceae</taxon>
        <taxon>Thiohalocapsa</taxon>
    </lineage>
</organism>
<feature type="domain" description="PIN" evidence="7">
    <location>
        <begin position="3"/>
        <end position="121"/>
    </location>
</feature>
<comment type="function">
    <text evidence="6">Toxic component of a toxin-antitoxin (TA) system. An RNase.</text>
</comment>
<evidence type="ECO:0000256" key="3">
    <source>
        <dbReference type="ARBA" id="ARBA00022723"/>
    </source>
</evidence>
<keyword evidence="9" id="KW-1185">Reference proteome</keyword>
<keyword evidence="4 6" id="KW-0378">Hydrolase</keyword>
<dbReference type="InterPro" id="IPR051619">
    <property type="entry name" value="TypeII_TA_RNase_PINc/VapC"/>
</dbReference>
<name>A0ABS1CG72_9GAMM</name>
<comment type="similarity">
    <text evidence="6">Belongs to the PINc/VapC protein family.</text>
</comment>
<evidence type="ECO:0000313" key="8">
    <source>
        <dbReference type="EMBL" id="MBK1630917.1"/>
    </source>
</evidence>
<comment type="cofactor">
    <cofactor evidence="6">
        <name>Mg(2+)</name>
        <dbReference type="ChEBI" id="CHEBI:18420"/>
    </cofactor>
</comment>
<dbReference type="InterPro" id="IPR002716">
    <property type="entry name" value="PIN_dom"/>
</dbReference>
<protein>
    <recommendedName>
        <fullName evidence="6">Ribonuclease VapC</fullName>
        <shortName evidence="6">RNase VapC</shortName>
        <ecNumber evidence="6">3.1.-.-</ecNumber>
    </recommendedName>
    <alternativeName>
        <fullName evidence="6">Toxin VapC</fullName>
    </alternativeName>
</protein>
<dbReference type="PANTHER" id="PTHR35901">
    <property type="entry name" value="RIBONUCLEASE VAPC3"/>
    <property type="match status" value="1"/>
</dbReference>
<keyword evidence="5 6" id="KW-0460">Magnesium</keyword>
<dbReference type="PANTHER" id="PTHR35901:SF1">
    <property type="entry name" value="EXONUCLEASE VAPC9"/>
    <property type="match status" value="1"/>
</dbReference>
<dbReference type="InterPro" id="IPR022907">
    <property type="entry name" value="VapC_family"/>
</dbReference>
<evidence type="ECO:0000313" key="9">
    <source>
        <dbReference type="Proteomes" id="UP000748752"/>
    </source>
</evidence>
<dbReference type="Proteomes" id="UP000748752">
    <property type="component" value="Unassembled WGS sequence"/>
</dbReference>
<dbReference type="InterPro" id="IPR044153">
    <property type="entry name" value="PIN_Pae0151-like"/>
</dbReference>
<evidence type="ECO:0000256" key="2">
    <source>
        <dbReference type="ARBA" id="ARBA00022722"/>
    </source>
</evidence>
<feature type="binding site" evidence="6">
    <location>
        <position position="6"/>
    </location>
    <ligand>
        <name>Mg(2+)</name>
        <dbReference type="ChEBI" id="CHEBI:18420"/>
    </ligand>
</feature>
<dbReference type="Pfam" id="PF01850">
    <property type="entry name" value="PIN"/>
    <property type="match status" value="1"/>
</dbReference>
<evidence type="ECO:0000259" key="7">
    <source>
        <dbReference type="Pfam" id="PF01850"/>
    </source>
</evidence>
<dbReference type="CDD" id="cd09873">
    <property type="entry name" value="PIN_Pae0151-like"/>
    <property type="match status" value="1"/>
</dbReference>
<dbReference type="EMBL" id="NRRV01000018">
    <property type="protein sequence ID" value="MBK1630917.1"/>
    <property type="molecule type" value="Genomic_DNA"/>
</dbReference>